<name>A0AA41PZ69_9ACTN</name>
<dbReference type="Proteomes" id="UP001165378">
    <property type="component" value="Unassembled WGS sequence"/>
</dbReference>
<sequence>MDVSPKLDELIALVESARSMPMSASCVVNRAEVVARLEEVKNLLPEEMNEARRIIGDRDAVLEESRREAERVVSGAREERGALIADTDVAREAYAEAERILTGARLEAERIRGEADDYVDQKLANFEVVLTKTLSAVGRGRDKMRGRKAIDDLGEYLKAQDEAGGTGQHQVGSLQARLDAEEGDAPFLGQAAAVPAQQGYPEQPGYAPAAQQVPQPQQGYYDNGYGQPQQPVYDQGGYESGGYEIPQYQQQAPYGQPGQPGQHTQGGVPQQGGHVQQRYDAALDETSFFDTSLIDVRQFNPDGRQGG</sequence>
<accession>A0AA41PZ69</accession>
<protein>
    <submittedName>
        <fullName evidence="2">Cell division initiation protein</fullName>
    </submittedName>
</protein>
<feature type="compositionally biased region" description="Low complexity" evidence="1">
    <location>
        <begin position="203"/>
        <end position="221"/>
    </location>
</feature>
<dbReference type="GO" id="GO:0051301">
    <property type="term" value="P:cell division"/>
    <property type="evidence" value="ECO:0007669"/>
    <property type="project" value="UniProtKB-KW"/>
</dbReference>
<feature type="compositionally biased region" description="Low complexity" evidence="1">
    <location>
        <begin position="246"/>
        <end position="276"/>
    </location>
</feature>
<keyword evidence="3" id="KW-1185">Reference proteome</keyword>
<organism evidence="2 3">
    <name type="scientific">Yinghuangia soli</name>
    <dbReference type="NCBI Taxonomy" id="2908204"/>
    <lineage>
        <taxon>Bacteria</taxon>
        <taxon>Bacillati</taxon>
        <taxon>Actinomycetota</taxon>
        <taxon>Actinomycetes</taxon>
        <taxon>Kitasatosporales</taxon>
        <taxon>Streptomycetaceae</taxon>
        <taxon>Yinghuangia</taxon>
    </lineage>
</organism>
<proteinExistence type="predicted"/>
<reference evidence="2" key="1">
    <citation type="submission" date="2022-01" db="EMBL/GenBank/DDBJ databases">
        <title>Genome-Based Taxonomic Classification of the Phylum Actinobacteria.</title>
        <authorList>
            <person name="Gao Y."/>
        </authorList>
    </citation>
    <scope>NUCLEOTIDE SEQUENCE</scope>
    <source>
        <strain evidence="2">KLBMP 8922</strain>
    </source>
</reference>
<comment type="caution">
    <text evidence="2">The sequence shown here is derived from an EMBL/GenBank/DDBJ whole genome shotgun (WGS) entry which is preliminary data.</text>
</comment>
<keyword evidence="2" id="KW-0131">Cell cycle</keyword>
<evidence type="ECO:0000313" key="3">
    <source>
        <dbReference type="Proteomes" id="UP001165378"/>
    </source>
</evidence>
<gene>
    <name evidence="2" type="ORF">LZ495_15315</name>
</gene>
<dbReference type="RefSeq" id="WP_235052744.1">
    <property type="nucleotide sequence ID" value="NZ_JAKFHA010000007.1"/>
</dbReference>
<dbReference type="AlphaFoldDB" id="A0AA41PZ69"/>
<keyword evidence="2" id="KW-0132">Cell division</keyword>
<feature type="region of interest" description="Disordered" evidence="1">
    <location>
        <begin position="198"/>
        <end position="276"/>
    </location>
</feature>
<dbReference type="EMBL" id="JAKFHA010000007">
    <property type="protein sequence ID" value="MCF2528580.1"/>
    <property type="molecule type" value="Genomic_DNA"/>
</dbReference>
<evidence type="ECO:0000313" key="2">
    <source>
        <dbReference type="EMBL" id="MCF2528580.1"/>
    </source>
</evidence>
<evidence type="ECO:0000256" key="1">
    <source>
        <dbReference type="SAM" id="MobiDB-lite"/>
    </source>
</evidence>